<dbReference type="RefSeq" id="WP_117418003.1">
    <property type="nucleotide sequence ID" value="NZ_QOHO01000050.1"/>
</dbReference>
<organism evidence="1 2">
    <name type="scientific">Lacrimispora amygdalina</name>
    <dbReference type="NCBI Taxonomy" id="253257"/>
    <lineage>
        <taxon>Bacteria</taxon>
        <taxon>Bacillati</taxon>
        <taxon>Bacillota</taxon>
        <taxon>Clostridia</taxon>
        <taxon>Lachnospirales</taxon>
        <taxon>Lachnospiraceae</taxon>
        <taxon>Lacrimispora</taxon>
    </lineage>
</organism>
<dbReference type="Gene3D" id="3.40.50.300">
    <property type="entry name" value="P-loop containing nucleotide triphosphate hydrolases"/>
    <property type="match status" value="1"/>
</dbReference>
<dbReference type="Pfam" id="PF13189">
    <property type="entry name" value="Cytidylate_kin2"/>
    <property type="match status" value="1"/>
</dbReference>
<reference evidence="1 2" key="1">
    <citation type="submission" date="2018-07" db="EMBL/GenBank/DDBJ databases">
        <title>New species, Clostridium PI-S10-A1B.</title>
        <authorList>
            <person name="Krishna G."/>
            <person name="Summeta K."/>
            <person name="Shikha S."/>
            <person name="Prabhu P.B."/>
            <person name="Suresh K."/>
        </authorList>
    </citation>
    <scope>NUCLEOTIDE SEQUENCE [LARGE SCALE GENOMIC DNA]</scope>
    <source>
        <strain evidence="1 2">PI-S10-A1B</strain>
    </source>
</reference>
<keyword evidence="1" id="KW-0808">Transferase</keyword>
<dbReference type="OrthoDB" id="9781180at2"/>
<comment type="caution">
    <text evidence="1">The sequence shown here is derived from an EMBL/GenBank/DDBJ whole genome shotgun (WGS) entry which is preliminary data.</text>
</comment>
<name>A0A3E2NA96_9FIRM</name>
<dbReference type="Proteomes" id="UP000260680">
    <property type="component" value="Unassembled WGS sequence"/>
</dbReference>
<dbReference type="AlphaFoldDB" id="A0A3E2NA96"/>
<gene>
    <name evidence="1" type="ORF">DS742_16100</name>
</gene>
<evidence type="ECO:0000313" key="1">
    <source>
        <dbReference type="EMBL" id="RFZ77926.1"/>
    </source>
</evidence>
<proteinExistence type="predicted"/>
<dbReference type="EMBL" id="QOHO01000050">
    <property type="protein sequence ID" value="RFZ77926.1"/>
    <property type="molecule type" value="Genomic_DNA"/>
</dbReference>
<sequence length="226" mass="26203">MNEQNQFFAIAITRTCGSGGGSHIGKKLAADYGIDYYDRKLLRLDAKDSAINETIFAEADENTKKTLLYGAFKRVYNGENIPAESGNFLSDQNLFNYQAKVLKELLTQESYVCVGRAADFVLRQEPNVVSVYLDASYEFRIKREMERQGITEPEAERYVDHLDRYRNAYYLYHTGRQWKNPRNYDLCLDTESLGLDNCAKLIEEYIRMKFGICPEKRRGYERACLL</sequence>
<protein>
    <submittedName>
        <fullName evidence="1">Cytidylate kinase-like family protein</fullName>
    </submittedName>
</protein>
<dbReference type="SUPFAM" id="SSF52540">
    <property type="entry name" value="P-loop containing nucleoside triphosphate hydrolases"/>
    <property type="match status" value="1"/>
</dbReference>
<dbReference type="InterPro" id="IPR027417">
    <property type="entry name" value="P-loop_NTPase"/>
</dbReference>
<accession>A0A3E2NA96</accession>
<keyword evidence="1" id="KW-0418">Kinase</keyword>
<dbReference type="GO" id="GO:0016301">
    <property type="term" value="F:kinase activity"/>
    <property type="evidence" value="ECO:0007669"/>
    <property type="project" value="UniProtKB-KW"/>
</dbReference>
<evidence type="ECO:0000313" key="2">
    <source>
        <dbReference type="Proteomes" id="UP000260680"/>
    </source>
</evidence>